<dbReference type="RefSeq" id="WP_194556418.1">
    <property type="nucleotide sequence ID" value="NZ_JADKMY010000001.1"/>
</dbReference>
<evidence type="ECO:0000313" key="3">
    <source>
        <dbReference type="EMBL" id="MBF4553641.1"/>
    </source>
</evidence>
<dbReference type="Proteomes" id="UP000635902">
    <property type="component" value="Unassembled WGS sequence"/>
</dbReference>
<comment type="caution">
    <text evidence="3">The sequence shown here is derived from an EMBL/GenBank/DDBJ whole genome shotgun (WGS) entry which is preliminary data.</text>
</comment>
<keyword evidence="1" id="KW-0812">Transmembrane</keyword>
<keyword evidence="1" id="KW-0472">Membrane</keyword>
<keyword evidence="2" id="KW-0732">Signal</keyword>
<evidence type="ECO:0008006" key="5">
    <source>
        <dbReference type="Google" id="ProtNLM"/>
    </source>
</evidence>
<dbReference type="EMBL" id="JADKMY010000001">
    <property type="protein sequence ID" value="MBF4553641.1"/>
    <property type="molecule type" value="Genomic_DNA"/>
</dbReference>
<proteinExistence type="predicted"/>
<protein>
    <recommendedName>
        <fullName evidence="5">Secreted protein</fullName>
    </recommendedName>
</protein>
<feature type="transmembrane region" description="Helical" evidence="1">
    <location>
        <begin position="71"/>
        <end position="95"/>
    </location>
</feature>
<evidence type="ECO:0000313" key="4">
    <source>
        <dbReference type="Proteomes" id="UP000635902"/>
    </source>
</evidence>
<organism evidence="3 4">
    <name type="scientific">Corynebacterium suicordis DSM 45110</name>
    <dbReference type="NCBI Taxonomy" id="1121369"/>
    <lineage>
        <taxon>Bacteria</taxon>
        <taxon>Bacillati</taxon>
        <taxon>Actinomycetota</taxon>
        <taxon>Actinomycetes</taxon>
        <taxon>Mycobacteriales</taxon>
        <taxon>Corynebacteriaceae</taxon>
        <taxon>Corynebacterium</taxon>
    </lineage>
</organism>
<feature type="chain" id="PRO_5046619915" description="Secreted protein" evidence="2">
    <location>
        <begin position="27"/>
        <end position="105"/>
    </location>
</feature>
<feature type="signal peptide" evidence="2">
    <location>
        <begin position="1"/>
        <end position="26"/>
    </location>
</feature>
<evidence type="ECO:0000256" key="2">
    <source>
        <dbReference type="SAM" id="SignalP"/>
    </source>
</evidence>
<name>A0ABR9ZJN7_9CORY</name>
<accession>A0ABR9ZJN7</accession>
<evidence type="ECO:0000256" key="1">
    <source>
        <dbReference type="SAM" id="Phobius"/>
    </source>
</evidence>
<gene>
    <name evidence="3" type="ORF">IRY30_06045</name>
</gene>
<reference evidence="3 4" key="1">
    <citation type="submission" date="2020-10" db="EMBL/GenBank/DDBJ databases">
        <title>Novel species in genus Corynebacterium.</title>
        <authorList>
            <person name="Zhang G."/>
        </authorList>
    </citation>
    <scope>NUCLEOTIDE SEQUENCE [LARGE SCALE GENOMIC DNA]</scope>
    <source>
        <strain evidence="3 4">DSM 45110</strain>
    </source>
</reference>
<sequence length="105" mass="10823">MRLRRNALAVATVAAISFTAVAPAQAEASAFVVAQAGGSSVEEDNGDATGSWGNVFPEYDVFKQLDGGQQFLTIVKGTLVVVAFATALSVGLGFLRTLIYNVAGV</sequence>
<keyword evidence="4" id="KW-1185">Reference proteome</keyword>
<keyword evidence="1" id="KW-1133">Transmembrane helix</keyword>